<evidence type="ECO:0000313" key="2">
    <source>
        <dbReference type="Proteomes" id="UP000032142"/>
    </source>
</evidence>
<dbReference type="Proteomes" id="UP000032142">
    <property type="component" value="Unassembled WGS sequence"/>
</dbReference>
<reference evidence="2" key="1">
    <citation type="submission" date="2014-09" db="EMBL/GenBank/DDBJ databases">
        <authorList>
            <person name="Mudge J."/>
            <person name="Ramaraj T."/>
            <person name="Lindquist I.E."/>
            <person name="Bharti A.K."/>
            <person name="Sundararajan A."/>
            <person name="Cameron C.T."/>
            <person name="Woodward J.E."/>
            <person name="May G.D."/>
            <person name="Brubaker C."/>
            <person name="Broadhvest J."/>
            <person name="Wilkins T.A."/>
        </authorList>
    </citation>
    <scope>NUCLEOTIDE SEQUENCE</scope>
    <source>
        <strain evidence="2">cv. AKA8401</strain>
    </source>
</reference>
<organism evidence="1 2">
    <name type="scientific">Gossypium arboreum</name>
    <name type="common">Tree cotton</name>
    <name type="synonym">Gossypium nanking</name>
    <dbReference type="NCBI Taxonomy" id="29729"/>
    <lineage>
        <taxon>Eukaryota</taxon>
        <taxon>Viridiplantae</taxon>
        <taxon>Streptophyta</taxon>
        <taxon>Embryophyta</taxon>
        <taxon>Tracheophyta</taxon>
        <taxon>Spermatophyta</taxon>
        <taxon>Magnoliopsida</taxon>
        <taxon>eudicotyledons</taxon>
        <taxon>Gunneridae</taxon>
        <taxon>Pentapetalae</taxon>
        <taxon>rosids</taxon>
        <taxon>malvids</taxon>
        <taxon>Malvales</taxon>
        <taxon>Malvaceae</taxon>
        <taxon>Malvoideae</taxon>
        <taxon>Gossypium</taxon>
    </lineage>
</organism>
<sequence>MVMLHVRVSPGVEIELMPVCFTRSHTRAYDWPCGTSQYTILIGTRPSTQA</sequence>
<evidence type="ECO:0000313" key="1">
    <source>
        <dbReference type="EMBL" id="KHG28328.1"/>
    </source>
</evidence>
<proteinExistence type="predicted"/>
<name>A0A0B0PPE4_GOSAR</name>
<dbReference type="EMBL" id="KN444543">
    <property type="protein sequence ID" value="KHG28328.1"/>
    <property type="molecule type" value="Genomic_DNA"/>
</dbReference>
<dbReference type="AlphaFoldDB" id="A0A0B0PPE4"/>
<gene>
    <name evidence="1" type="ORF">F383_35139</name>
</gene>
<protein>
    <submittedName>
        <fullName evidence="1">Uncharacterized protein</fullName>
    </submittedName>
</protein>
<keyword evidence="2" id="KW-1185">Reference proteome</keyword>
<accession>A0A0B0PPE4</accession>